<evidence type="ECO:0000256" key="1">
    <source>
        <dbReference type="SAM" id="MobiDB-lite"/>
    </source>
</evidence>
<organism evidence="2">
    <name type="scientific">Xanthomonas sp. 10-10</name>
    <dbReference type="NCBI Taxonomy" id="3115848"/>
    <lineage>
        <taxon>Bacteria</taxon>
        <taxon>Pseudomonadati</taxon>
        <taxon>Pseudomonadota</taxon>
        <taxon>Gammaproteobacteria</taxon>
        <taxon>Lysobacterales</taxon>
        <taxon>Lysobacteraceae</taxon>
        <taxon>Xanthomonas</taxon>
    </lineage>
</organism>
<name>A0AAU7P4V0_9XANT</name>
<protein>
    <recommendedName>
        <fullName evidence="3">Lipoprotein</fullName>
    </recommendedName>
</protein>
<feature type="compositionally biased region" description="Basic and acidic residues" evidence="1">
    <location>
        <begin position="123"/>
        <end position="151"/>
    </location>
</feature>
<feature type="region of interest" description="Disordered" evidence="1">
    <location>
        <begin position="122"/>
        <end position="151"/>
    </location>
</feature>
<sequence length="176" mass="19159">MKTALPCSNGPTVQRCNGATVQDALALRSGIAIHSWKTTTMRRDLIVLVVLGSSACLPGCAAFQDLLGGPRPGPAGFVTVSCTSLQADPAQPCEDEALRACSDTAIRQLITAQSSPNLVTIFPDKRKSKDDNKNDRKDRADEQPRVEQHGYDIRAEYQCYLTKPEPWDNGYTPPAR</sequence>
<evidence type="ECO:0000313" key="2">
    <source>
        <dbReference type="EMBL" id="XBS36288.1"/>
    </source>
</evidence>
<dbReference type="RefSeq" id="WP_349655463.1">
    <property type="nucleotide sequence ID" value="NZ_CP144460.1"/>
</dbReference>
<evidence type="ECO:0008006" key="3">
    <source>
        <dbReference type="Google" id="ProtNLM"/>
    </source>
</evidence>
<dbReference type="EMBL" id="CP144460">
    <property type="protein sequence ID" value="XBS36288.1"/>
    <property type="molecule type" value="Genomic_DNA"/>
</dbReference>
<gene>
    <name evidence="2" type="ORF">VZ068_12290</name>
</gene>
<reference evidence="2" key="1">
    <citation type="submission" date="2024-02" db="EMBL/GenBank/DDBJ databases">
        <title>Complete genome sequence of Xanthomonas sp. 10-10.</title>
        <authorList>
            <person name="Biessy A."/>
            <person name="Ciotola M."/>
            <person name="Cadieux M."/>
            <person name="Soufiane B."/>
            <person name="Laforest M."/>
            <person name="Filion M."/>
        </authorList>
    </citation>
    <scope>NUCLEOTIDE SEQUENCE</scope>
    <source>
        <strain evidence="2">10-10</strain>
    </source>
</reference>
<dbReference type="AlphaFoldDB" id="A0AAU7P4V0"/>
<proteinExistence type="predicted"/>
<accession>A0AAU7P4V0</accession>